<reference evidence="6 7" key="1">
    <citation type="journal article" date="2014" name="Genome Announc.">
        <title>Draft genome sequence of the pathogenic fungus Scedosporium apiospermum.</title>
        <authorList>
            <person name="Vandeputte P."/>
            <person name="Ghamrawi S."/>
            <person name="Rechenmann M."/>
            <person name="Iltis A."/>
            <person name="Giraud S."/>
            <person name="Fleury M."/>
            <person name="Thornton C."/>
            <person name="Delhaes L."/>
            <person name="Meyer W."/>
            <person name="Papon N."/>
            <person name="Bouchara J.P."/>
        </authorList>
    </citation>
    <scope>NUCLEOTIDE SEQUENCE [LARGE SCALE GENOMIC DNA]</scope>
    <source>
        <strain evidence="6 7">IHEM 14462</strain>
    </source>
</reference>
<dbReference type="GO" id="GO:0030170">
    <property type="term" value="F:pyridoxal phosphate binding"/>
    <property type="evidence" value="ECO:0007669"/>
    <property type="project" value="InterPro"/>
</dbReference>
<dbReference type="Gene3D" id="3.40.640.10">
    <property type="entry name" value="Type I PLP-dependent aspartate aminotransferase-like (Major domain)"/>
    <property type="match status" value="1"/>
</dbReference>
<evidence type="ECO:0000313" key="7">
    <source>
        <dbReference type="Proteomes" id="UP000028545"/>
    </source>
</evidence>
<dbReference type="EC" id="2.6.1.13" evidence="5"/>
<evidence type="ECO:0000256" key="4">
    <source>
        <dbReference type="RuleBase" id="RU003560"/>
    </source>
</evidence>
<dbReference type="GO" id="GO:0004587">
    <property type="term" value="F:ornithine aminotransferase activity"/>
    <property type="evidence" value="ECO:0007669"/>
    <property type="project" value="UniProtKB-EC"/>
</dbReference>
<dbReference type="Proteomes" id="UP000028545">
    <property type="component" value="Unassembled WGS sequence"/>
</dbReference>
<dbReference type="OrthoDB" id="10261433at2759"/>
<keyword evidence="3 4" id="KW-0663">Pyridoxal phosphate</keyword>
<dbReference type="AlphaFoldDB" id="A0A084GDY5"/>
<dbReference type="Gene3D" id="3.90.1150.10">
    <property type="entry name" value="Aspartate Aminotransferase, domain 1"/>
    <property type="match status" value="1"/>
</dbReference>
<comment type="similarity">
    <text evidence="2 4">Belongs to the class-III pyridoxal-phosphate-dependent aminotransferase family.</text>
</comment>
<dbReference type="UniPathway" id="UPA00098">
    <property type="reaction ID" value="UER00358"/>
</dbReference>
<dbReference type="InterPro" id="IPR050103">
    <property type="entry name" value="Class-III_PLP-dep_AT"/>
</dbReference>
<evidence type="ECO:0000256" key="2">
    <source>
        <dbReference type="ARBA" id="ARBA00008954"/>
    </source>
</evidence>
<keyword evidence="7" id="KW-1185">Reference proteome</keyword>
<comment type="cofactor">
    <cofactor evidence="1 5">
        <name>pyridoxal 5'-phosphate</name>
        <dbReference type="ChEBI" id="CHEBI:597326"/>
    </cofactor>
</comment>
<dbReference type="VEuPathDB" id="FungiDB:SAPIO_CDS1881"/>
<dbReference type="HOGENOM" id="CLU_016922_10_3_1"/>
<protein>
    <recommendedName>
        <fullName evidence="5">Ornithine aminotransferase</fullName>
        <ecNumber evidence="5">2.6.1.13</ecNumber>
    </recommendedName>
</protein>
<proteinExistence type="inferred from homology"/>
<organism evidence="6 7">
    <name type="scientific">Pseudallescheria apiosperma</name>
    <name type="common">Scedosporium apiospermum</name>
    <dbReference type="NCBI Taxonomy" id="563466"/>
    <lineage>
        <taxon>Eukaryota</taxon>
        <taxon>Fungi</taxon>
        <taxon>Dikarya</taxon>
        <taxon>Ascomycota</taxon>
        <taxon>Pezizomycotina</taxon>
        <taxon>Sordariomycetes</taxon>
        <taxon>Hypocreomycetidae</taxon>
        <taxon>Microascales</taxon>
        <taxon>Microascaceae</taxon>
        <taxon>Scedosporium</taxon>
    </lineage>
</organism>
<keyword evidence="5" id="KW-0032">Aminotransferase</keyword>
<dbReference type="KEGG" id="sapo:SAPIO_CDS1881"/>
<dbReference type="InterPro" id="IPR015422">
    <property type="entry name" value="PyrdxlP-dep_Trfase_small"/>
</dbReference>
<dbReference type="GO" id="GO:0055129">
    <property type="term" value="P:L-proline biosynthetic process"/>
    <property type="evidence" value="ECO:0007669"/>
    <property type="project" value="UniProtKB-UniPathway"/>
</dbReference>
<evidence type="ECO:0000256" key="3">
    <source>
        <dbReference type="ARBA" id="ARBA00022898"/>
    </source>
</evidence>
<dbReference type="SUPFAM" id="SSF53383">
    <property type="entry name" value="PLP-dependent transferases"/>
    <property type="match status" value="1"/>
</dbReference>
<dbReference type="GO" id="GO:0019544">
    <property type="term" value="P:L-arginine catabolic process to L-glutamate"/>
    <property type="evidence" value="ECO:0007669"/>
    <property type="project" value="TreeGrafter"/>
</dbReference>
<dbReference type="Pfam" id="PF00202">
    <property type="entry name" value="Aminotran_3"/>
    <property type="match status" value="1"/>
</dbReference>
<comment type="pathway">
    <text evidence="5">Amino-acid biosynthesis; L-proline biosynthesis; L-glutamate 5-semialdehyde from L-ornithine: step 1/1.</text>
</comment>
<dbReference type="GO" id="GO:0005737">
    <property type="term" value="C:cytoplasm"/>
    <property type="evidence" value="ECO:0007669"/>
    <property type="project" value="TreeGrafter"/>
</dbReference>
<dbReference type="EMBL" id="JOWA01000077">
    <property type="protein sequence ID" value="KEZ45547.1"/>
    <property type="molecule type" value="Genomic_DNA"/>
</dbReference>
<accession>A0A084GDY5</accession>
<dbReference type="InterPro" id="IPR015424">
    <property type="entry name" value="PyrdxlP-dep_Trfase"/>
</dbReference>
<dbReference type="InterPro" id="IPR005814">
    <property type="entry name" value="Aminotrans_3"/>
</dbReference>
<evidence type="ECO:0000313" key="6">
    <source>
        <dbReference type="EMBL" id="KEZ45547.1"/>
    </source>
</evidence>
<comment type="catalytic activity">
    <reaction evidence="5">
        <text>a 2-oxocarboxylate + L-ornithine = L-glutamate 5-semialdehyde + an L-alpha-amino acid</text>
        <dbReference type="Rhea" id="RHEA:13877"/>
        <dbReference type="ChEBI" id="CHEBI:35179"/>
        <dbReference type="ChEBI" id="CHEBI:46911"/>
        <dbReference type="ChEBI" id="CHEBI:58066"/>
        <dbReference type="ChEBI" id="CHEBI:59869"/>
        <dbReference type="EC" id="2.6.1.13"/>
    </reaction>
</comment>
<comment type="caution">
    <text evidence="6">The sequence shown here is derived from an EMBL/GenBank/DDBJ whole genome shotgun (WGS) entry which is preliminary data.</text>
</comment>
<sequence>MATQAGEPLSQTVQSLMDMEEKYGAGTFGATPGFIVSGKGSTLIDVDGKEIIDFICMLSATNLGHCHPKMVKAMTKSINKITLTNFATHSADWPLVAKTLCERFGYDKCATMVSGAESADAACKFASKWGIKKKGIAPEDVLVLGTSNNYHGVTAGIWPIMEPYSQRDYGVINRNITNISPHTGQPLRYGSVQDYEDAFKQFGHRVAGVIMECIHGRLPTFEEEIQFAIGVRQLCRKYNILFIADEVRMGAGKTGKFLCSDWLGPENKPDMVNMAKSITGGSYPASYILGNDDVMGPDMIKPYETGSTFCMAPAANIATLTALQIYDEENLLQRATDIGNKFAEITKSWKHSFIKYVTNRGADASIYIKPGNVVTPRRIARLAFQRGVFIYPHGERLRIGFALNITDQEFDKGMEILKSVLDDIESYGEIPGSTHEAETPKQ</sequence>
<evidence type="ECO:0000256" key="5">
    <source>
        <dbReference type="RuleBase" id="RU365036"/>
    </source>
</evidence>
<dbReference type="RefSeq" id="XP_016645346.1">
    <property type="nucleotide sequence ID" value="XM_016785049.1"/>
</dbReference>
<dbReference type="GO" id="GO:0042802">
    <property type="term" value="F:identical protein binding"/>
    <property type="evidence" value="ECO:0007669"/>
    <property type="project" value="TreeGrafter"/>
</dbReference>
<dbReference type="OMA" id="IDYMCSF"/>
<dbReference type="PANTHER" id="PTHR11986">
    <property type="entry name" value="AMINOTRANSFERASE CLASS III"/>
    <property type="match status" value="1"/>
</dbReference>
<keyword evidence="5" id="KW-0808">Transferase</keyword>
<dbReference type="PIRSF" id="PIRSF000521">
    <property type="entry name" value="Transaminase_4ab_Lys_Orn"/>
    <property type="match status" value="1"/>
</dbReference>
<dbReference type="InterPro" id="IPR015421">
    <property type="entry name" value="PyrdxlP-dep_Trfase_major"/>
</dbReference>
<dbReference type="GeneID" id="27720953"/>
<dbReference type="GO" id="GO:0010121">
    <property type="term" value="P:L-arginine catabolic process to proline via ornithine"/>
    <property type="evidence" value="ECO:0007669"/>
    <property type="project" value="TreeGrafter"/>
</dbReference>
<name>A0A084GDY5_PSEDA</name>
<dbReference type="PANTHER" id="PTHR11986:SF18">
    <property type="entry name" value="ORNITHINE AMINOTRANSFERASE, MITOCHONDRIAL"/>
    <property type="match status" value="1"/>
</dbReference>
<evidence type="ECO:0000256" key="1">
    <source>
        <dbReference type="ARBA" id="ARBA00001933"/>
    </source>
</evidence>
<gene>
    <name evidence="6" type="ORF">SAPIO_CDS1881</name>
</gene>